<dbReference type="Proteomes" id="UP000238205">
    <property type="component" value="Unassembled WGS sequence"/>
</dbReference>
<proteinExistence type="predicted"/>
<sequence length="168" mass="18134">MPTFAEGSYDSFEQVIRAVDTLVMRGHEKEDMKIVVGQSSALEKISDPSGINVVEYSSVSSNEESSVLTEYKQQLKQGEIVLLVNEAADEDKEQSVDAQPDKADRANERSASGSMTSTDNSQDAEMIDDLKSSDTDVSGNSNNDDLGVSSDLNVSTEDSDGGRLDRSI</sequence>
<evidence type="ECO:0000256" key="1">
    <source>
        <dbReference type="SAM" id="MobiDB-lite"/>
    </source>
</evidence>
<feature type="compositionally biased region" description="Polar residues" evidence="1">
    <location>
        <begin position="135"/>
        <end position="156"/>
    </location>
</feature>
<dbReference type="EMBL" id="PVTO01000003">
    <property type="protein sequence ID" value="PRY83610.1"/>
    <property type="molecule type" value="Genomic_DNA"/>
</dbReference>
<gene>
    <name evidence="2" type="ORF">CLV38_10333</name>
</gene>
<reference evidence="2 3" key="1">
    <citation type="submission" date="2018-03" db="EMBL/GenBank/DDBJ databases">
        <title>Genomic Encyclopedia of Archaeal and Bacterial Type Strains, Phase II (KMG-II): from individual species to whole genera.</title>
        <authorList>
            <person name="Goeker M."/>
        </authorList>
    </citation>
    <scope>NUCLEOTIDE SEQUENCE [LARGE SCALE GENOMIC DNA]</scope>
    <source>
        <strain evidence="2 3">DSM 13175</strain>
    </source>
</reference>
<dbReference type="OrthoDB" id="2165660at2"/>
<protein>
    <submittedName>
        <fullName evidence="2">Heat induced stress protein YflT</fullName>
    </submittedName>
</protein>
<evidence type="ECO:0000313" key="3">
    <source>
        <dbReference type="Proteomes" id="UP000238205"/>
    </source>
</evidence>
<feature type="compositionally biased region" description="Polar residues" evidence="1">
    <location>
        <begin position="109"/>
        <end position="123"/>
    </location>
</feature>
<name>A0A2T0WA78_9LACT</name>
<comment type="caution">
    <text evidence="2">The sequence shown here is derived from an EMBL/GenBank/DDBJ whole genome shotgun (WGS) entry which is preliminary data.</text>
</comment>
<dbReference type="RefSeq" id="WP_106190909.1">
    <property type="nucleotide sequence ID" value="NZ_PVTO01000003.1"/>
</dbReference>
<evidence type="ECO:0000313" key="2">
    <source>
        <dbReference type="EMBL" id="PRY83610.1"/>
    </source>
</evidence>
<keyword evidence="3" id="KW-1185">Reference proteome</keyword>
<feature type="region of interest" description="Disordered" evidence="1">
    <location>
        <begin position="86"/>
        <end position="168"/>
    </location>
</feature>
<organism evidence="2 3">
    <name type="scientific">Alkalibacterium olivapovliticus</name>
    <dbReference type="NCBI Taxonomy" id="99907"/>
    <lineage>
        <taxon>Bacteria</taxon>
        <taxon>Bacillati</taxon>
        <taxon>Bacillota</taxon>
        <taxon>Bacilli</taxon>
        <taxon>Lactobacillales</taxon>
        <taxon>Carnobacteriaceae</taxon>
        <taxon>Alkalibacterium</taxon>
    </lineage>
</organism>
<accession>A0A2T0WA78</accession>
<dbReference type="AlphaFoldDB" id="A0A2T0WA78"/>
<feature type="compositionally biased region" description="Basic and acidic residues" evidence="1">
    <location>
        <begin position="93"/>
        <end position="108"/>
    </location>
</feature>